<sequence length="120" mass="12685">MMSIVLAAASGACLAASPAQMEPGFDISGAGARPCSAWTEARDKMGDRESSALLDEAMMVTWVQGFLNGMNVSRIAAGGQPARLPDGDSIRTYVDAFCRRQPGTRVMQAALQLYLSNAAR</sequence>
<accession>A0ABT7NF44</accession>
<gene>
    <name evidence="2" type="ORF">QTH91_18855</name>
</gene>
<organism evidence="2 3">
    <name type="scientific">Variovorax dokdonensis</name>
    <dbReference type="NCBI Taxonomy" id="344883"/>
    <lineage>
        <taxon>Bacteria</taxon>
        <taxon>Pseudomonadati</taxon>
        <taxon>Pseudomonadota</taxon>
        <taxon>Betaproteobacteria</taxon>
        <taxon>Burkholderiales</taxon>
        <taxon>Comamonadaceae</taxon>
        <taxon>Variovorax</taxon>
    </lineage>
</organism>
<comment type="caution">
    <text evidence="2">The sequence shown here is derived from an EMBL/GenBank/DDBJ whole genome shotgun (WGS) entry which is preliminary data.</text>
</comment>
<evidence type="ECO:0008006" key="4">
    <source>
        <dbReference type="Google" id="ProtNLM"/>
    </source>
</evidence>
<protein>
    <recommendedName>
        <fullName evidence="4">Rap1a immunity protein domain-containing protein</fullName>
    </recommendedName>
</protein>
<feature type="signal peptide" evidence="1">
    <location>
        <begin position="1"/>
        <end position="21"/>
    </location>
</feature>
<dbReference type="Proteomes" id="UP001174908">
    <property type="component" value="Unassembled WGS sequence"/>
</dbReference>
<keyword evidence="3" id="KW-1185">Reference proteome</keyword>
<dbReference type="EMBL" id="JASZYV010000004">
    <property type="protein sequence ID" value="MDM0046557.1"/>
    <property type="molecule type" value="Genomic_DNA"/>
</dbReference>
<evidence type="ECO:0000313" key="3">
    <source>
        <dbReference type="Proteomes" id="UP001174908"/>
    </source>
</evidence>
<dbReference type="RefSeq" id="WP_286661683.1">
    <property type="nucleotide sequence ID" value="NZ_JASZYV010000004.1"/>
</dbReference>
<evidence type="ECO:0000256" key="1">
    <source>
        <dbReference type="SAM" id="SignalP"/>
    </source>
</evidence>
<evidence type="ECO:0000313" key="2">
    <source>
        <dbReference type="EMBL" id="MDM0046557.1"/>
    </source>
</evidence>
<feature type="chain" id="PRO_5046981293" description="Rap1a immunity protein domain-containing protein" evidence="1">
    <location>
        <begin position="22"/>
        <end position="120"/>
    </location>
</feature>
<reference evidence="2" key="1">
    <citation type="submission" date="2023-06" db="EMBL/GenBank/DDBJ databases">
        <authorList>
            <person name="Jiang Y."/>
            <person name="Liu Q."/>
        </authorList>
    </citation>
    <scope>NUCLEOTIDE SEQUENCE</scope>
    <source>
        <strain evidence="2">CGMCC 1.12089</strain>
    </source>
</reference>
<name>A0ABT7NF44_9BURK</name>
<keyword evidence="1" id="KW-0732">Signal</keyword>
<proteinExistence type="predicted"/>